<evidence type="ECO:0000313" key="1">
    <source>
        <dbReference type="EMBL" id="MPN51958.1"/>
    </source>
</evidence>
<protein>
    <submittedName>
        <fullName evidence="1">Uncharacterized protein</fullName>
    </submittedName>
</protein>
<name>A0A645IKX9_9ZZZZ</name>
<organism evidence="1">
    <name type="scientific">bioreactor metagenome</name>
    <dbReference type="NCBI Taxonomy" id="1076179"/>
    <lineage>
        <taxon>unclassified sequences</taxon>
        <taxon>metagenomes</taxon>
        <taxon>ecological metagenomes</taxon>
    </lineage>
</organism>
<comment type="caution">
    <text evidence="1">The sequence shown here is derived from an EMBL/GenBank/DDBJ whole genome shotgun (WGS) entry which is preliminary data.</text>
</comment>
<proteinExistence type="predicted"/>
<reference evidence="1" key="1">
    <citation type="submission" date="2019-08" db="EMBL/GenBank/DDBJ databases">
        <authorList>
            <person name="Kucharzyk K."/>
            <person name="Murdoch R.W."/>
            <person name="Higgins S."/>
            <person name="Loffler F."/>
        </authorList>
    </citation>
    <scope>NUCLEOTIDE SEQUENCE</scope>
</reference>
<dbReference type="AlphaFoldDB" id="A0A645IKX9"/>
<dbReference type="EMBL" id="VSSQ01117590">
    <property type="protein sequence ID" value="MPN51958.1"/>
    <property type="molecule type" value="Genomic_DNA"/>
</dbReference>
<accession>A0A645IKX9</accession>
<sequence length="160" mass="16627">MPLDATTRFTADPAGSFVPGFGSCLSTSPTITPMGRTPFCSVISPAKSPASSRAFVAFSKGCLITLGTSKVPAGVPKPAFISCASAASPSPRISSSKSIAPLILRRVSPRTFFLPSSSATFNSISLRIFCPFSYSALSSIKRLSSCASISRKPLLDLSVI</sequence>
<gene>
    <name evidence="1" type="ORF">SDC9_199609</name>
</gene>